<protein>
    <recommendedName>
        <fullName evidence="3">AIG1-type G domain-containing protein</fullName>
    </recommendedName>
</protein>
<sequence>VSVVKDLQKLFGPRIINYMVVIFTGGDEWLNSKMTLEDYLTGPTRELQELLRCCNSRMILLNNKTAAEEDREKQRNELLKKIDNIITDNGGLPYSNELFRKAQAMSLKSKKEKEKALAEQFRHLKDE</sequence>
<comment type="caution">
    <text evidence="4">The sequence shown here is derived from an EMBL/GenBank/DDBJ whole genome shotgun (WGS) entry which is preliminary data.</text>
</comment>
<dbReference type="PANTHER" id="PTHR10903">
    <property type="entry name" value="GTPASE, IMAP FAMILY MEMBER-RELATED"/>
    <property type="match status" value="1"/>
</dbReference>
<evidence type="ECO:0000313" key="4">
    <source>
        <dbReference type="EMBL" id="KAH9330394.1"/>
    </source>
</evidence>
<accession>A0AA38LNK8</accession>
<dbReference type="InterPro" id="IPR006703">
    <property type="entry name" value="G_AIG1"/>
</dbReference>
<dbReference type="AlphaFoldDB" id="A0AA38LNK8"/>
<reference evidence="4 5" key="1">
    <citation type="journal article" date="2021" name="Nat. Plants">
        <title>The Taxus genome provides insights into paclitaxel biosynthesis.</title>
        <authorList>
            <person name="Xiong X."/>
            <person name="Gou J."/>
            <person name="Liao Q."/>
            <person name="Li Y."/>
            <person name="Zhou Q."/>
            <person name="Bi G."/>
            <person name="Li C."/>
            <person name="Du R."/>
            <person name="Wang X."/>
            <person name="Sun T."/>
            <person name="Guo L."/>
            <person name="Liang H."/>
            <person name="Lu P."/>
            <person name="Wu Y."/>
            <person name="Zhang Z."/>
            <person name="Ro D.K."/>
            <person name="Shang Y."/>
            <person name="Huang S."/>
            <person name="Yan J."/>
        </authorList>
    </citation>
    <scope>NUCLEOTIDE SEQUENCE [LARGE SCALE GENOMIC DNA]</scope>
    <source>
        <strain evidence="4">Ta-2019</strain>
    </source>
</reference>
<dbReference type="Gene3D" id="3.40.50.300">
    <property type="entry name" value="P-loop containing nucleotide triphosphate hydrolases"/>
    <property type="match status" value="1"/>
</dbReference>
<feature type="domain" description="AIG1-type G" evidence="3">
    <location>
        <begin position="1"/>
        <end position="103"/>
    </location>
</feature>
<evidence type="ECO:0000256" key="1">
    <source>
        <dbReference type="ARBA" id="ARBA00022741"/>
    </source>
</evidence>
<dbReference type="Proteomes" id="UP000824469">
    <property type="component" value="Unassembled WGS sequence"/>
</dbReference>
<dbReference type="PROSITE" id="PS51720">
    <property type="entry name" value="G_AIG1"/>
    <property type="match status" value="1"/>
</dbReference>
<dbReference type="PANTHER" id="PTHR10903:SF184">
    <property type="entry name" value="GTP-BINDING PROTEIN A"/>
    <property type="match status" value="1"/>
</dbReference>
<feature type="non-terminal residue" evidence="4">
    <location>
        <position position="127"/>
    </location>
</feature>
<evidence type="ECO:0000313" key="5">
    <source>
        <dbReference type="Proteomes" id="UP000824469"/>
    </source>
</evidence>
<keyword evidence="2" id="KW-0342">GTP-binding</keyword>
<dbReference type="GO" id="GO:0005525">
    <property type="term" value="F:GTP binding"/>
    <property type="evidence" value="ECO:0007669"/>
    <property type="project" value="UniProtKB-KW"/>
</dbReference>
<gene>
    <name evidence="4" type="ORF">KI387_002502</name>
</gene>
<keyword evidence="5" id="KW-1185">Reference proteome</keyword>
<organism evidence="4 5">
    <name type="scientific">Taxus chinensis</name>
    <name type="common">Chinese yew</name>
    <name type="synonym">Taxus wallichiana var. chinensis</name>
    <dbReference type="NCBI Taxonomy" id="29808"/>
    <lineage>
        <taxon>Eukaryota</taxon>
        <taxon>Viridiplantae</taxon>
        <taxon>Streptophyta</taxon>
        <taxon>Embryophyta</taxon>
        <taxon>Tracheophyta</taxon>
        <taxon>Spermatophyta</taxon>
        <taxon>Pinopsida</taxon>
        <taxon>Pinidae</taxon>
        <taxon>Conifers II</taxon>
        <taxon>Cupressales</taxon>
        <taxon>Taxaceae</taxon>
        <taxon>Taxus</taxon>
    </lineage>
</organism>
<dbReference type="EMBL" id="JAHRHJ020000001">
    <property type="protein sequence ID" value="KAH9330394.1"/>
    <property type="molecule type" value="Genomic_DNA"/>
</dbReference>
<dbReference type="InterPro" id="IPR027417">
    <property type="entry name" value="P-loop_NTPase"/>
</dbReference>
<feature type="non-terminal residue" evidence="4">
    <location>
        <position position="1"/>
    </location>
</feature>
<proteinExistence type="predicted"/>
<keyword evidence="1" id="KW-0547">Nucleotide-binding</keyword>
<dbReference type="Pfam" id="PF04548">
    <property type="entry name" value="AIG1"/>
    <property type="match status" value="1"/>
</dbReference>
<evidence type="ECO:0000256" key="2">
    <source>
        <dbReference type="ARBA" id="ARBA00023134"/>
    </source>
</evidence>
<name>A0AA38LNK8_TAXCH</name>
<dbReference type="OMA" id="GPRIINY"/>
<evidence type="ECO:0000259" key="3">
    <source>
        <dbReference type="PROSITE" id="PS51720"/>
    </source>
</evidence>
<dbReference type="InterPro" id="IPR045058">
    <property type="entry name" value="GIMA/IAN/Toc"/>
</dbReference>